<name>A0A517DZZ8_9FIRM</name>
<dbReference type="RefSeq" id="WP_144352258.1">
    <property type="nucleotide sequence ID" value="NZ_CP036259.1"/>
</dbReference>
<proteinExistence type="predicted"/>
<protein>
    <submittedName>
        <fullName evidence="3">Putative HTH-type transcriptional regulator</fullName>
    </submittedName>
</protein>
<dbReference type="KEGG" id="sted:SPTER_43760"/>
<dbReference type="InterPro" id="IPR000551">
    <property type="entry name" value="MerR-type_HTH_dom"/>
</dbReference>
<dbReference type="CDD" id="cd01109">
    <property type="entry name" value="HTH_YyaN"/>
    <property type="match status" value="1"/>
</dbReference>
<dbReference type="Gene3D" id="1.10.1660.10">
    <property type="match status" value="1"/>
</dbReference>
<dbReference type="InterPro" id="IPR009061">
    <property type="entry name" value="DNA-bd_dom_put_sf"/>
</dbReference>
<accession>A0A517DZZ8</accession>
<organism evidence="3 4">
    <name type="scientific">Sporomusa termitida</name>
    <dbReference type="NCBI Taxonomy" id="2377"/>
    <lineage>
        <taxon>Bacteria</taxon>
        <taxon>Bacillati</taxon>
        <taxon>Bacillota</taxon>
        <taxon>Negativicutes</taxon>
        <taxon>Selenomonadales</taxon>
        <taxon>Sporomusaceae</taxon>
        <taxon>Sporomusa</taxon>
    </lineage>
</organism>
<evidence type="ECO:0000313" key="3">
    <source>
        <dbReference type="EMBL" id="QDR82927.1"/>
    </source>
</evidence>
<dbReference type="OrthoDB" id="9773308at2"/>
<reference evidence="3 4" key="1">
    <citation type="submission" date="2019-02" db="EMBL/GenBank/DDBJ databases">
        <title>Closed genome of Sporomusa termitida DSM 4440.</title>
        <authorList>
            <person name="Poehlein A."/>
            <person name="Daniel R."/>
        </authorList>
    </citation>
    <scope>NUCLEOTIDE SEQUENCE [LARGE SCALE GENOMIC DNA]</scope>
    <source>
        <strain evidence="3 4">DSM 4440</strain>
    </source>
</reference>
<dbReference type="SUPFAM" id="SSF46955">
    <property type="entry name" value="Putative DNA-binding domain"/>
    <property type="match status" value="1"/>
</dbReference>
<dbReference type="PROSITE" id="PS50937">
    <property type="entry name" value="HTH_MERR_2"/>
    <property type="match status" value="1"/>
</dbReference>
<dbReference type="PANTHER" id="PTHR30204">
    <property type="entry name" value="REDOX-CYCLING DRUG-SENSING TRANSCRIPTIONAL ACTIVATOR SOXR"/>
    <property type="match status" value="1"/>
</dbReference>
<dbReference type="PANTHER" id="PTHR30204:SF82">
    <property type="entry name" value="TRANSCRIPTIONAL REGULATOR, MERR FAMILY"/>
    <property type="match status" value="1"/>
</dbReference>
<sequence>MGYAIKEVAAKLNLTAYTLRYYEKAGLLPFVKRDHSGNRVFDDNDLEWVMLIRCLRDTGMPVGEIKCYVDLCIEGDSTMETRRQMIVRHKLAVEQRIEQMQGCLARINKKLGCYEKVAAGAGGDVCNPAHKS</sequence>
<gene>
    <name evidence="3" type="ORF">SPTER_43760</name>
</gene>
<evidence type="ECO:0000313" key="4">
    <source>
        <dbReference type="Proteomes" id="UP000320776"/>
    </source>
</evidence>
<feature type="domain" description="HTH merR-type" evidence="2">
    <location>
        <begin position="1"/>
        <end position="71"/>
    </location>
</feature>
<dbReference type="EMBL" id="CP036259">
    <property type="protein sequence ID" value="QDR82927.1"/>
    <property type="molecule type" value="Genomic_DNA"/>
</dbReference>
<dbReference type="GO" id="GO:0003677">
    <property type="term" value="F:DNA binding"/>
    <property type="evidence" value="ECO:0007669"/>
    <property type="project" value="UniProtKB-KW"/>
</dbReference>
<keyword evidence="4" id="KW-1185">Reference proteome</keyword>
<evidence type="ECO:0000256" key="1">
    <source>
        <dbReference type="ARBA" id="ARBA00023125"/>
    </source>
</evidence>
<dbReference type="Proteomes" id="UP000320776">
    <property type="component" value="Chromosome"/>
</dbReference>
<dbReference type="GO" id="GO:0003700">
    <property type="term" value="F:DNA-binding transcription factor activity"/>
    <property type="evidence" value="ECO:0007669"/>
    <property type="project" value="InterPro"/>
</dbReference>
<dbReference type="AlphaFoldDB" id="A0A517DZZ8"/>
<dbReference type="Pfam" id="PF13411">
    <property type="entry name" value="MerR_1"/>
    <property type="match status" value="1"/>
</dbReference>
<evidence type="ECO:0000259" key="2">
    <source>
        <dbReference type="PROSITE" id="PS50937"/>
    </source>
</evidence>
<dbReference type="SMART" id="SM00422">
    <property type="entry name" value="HTH_MERR"/>
    <property type="match status" value="1"/>
</dbReference>
<keyword evidence="1" id="KW-0238">DNA-binding</keyword>
<dbReference type="InterPro" id="IPR047057">
    <property type="entry name" value="MerR_fam"/>
</dbReference>